<name>A0A8J2ULG5_9BURK</name>
<dbReference type="EMBL" id="BMCG01000004">
    <property type="protein sequence ID" value="GGC12497.1"/>
    <property type="molecule type" value="Genomic_DNA"/>
</dbReference>
<evidence type="ECO:0000313" key="2">
    <source>
        <dbReference type="EMBL" id="GGC12497.1"/>
    </source>
</evidence>
<comment type="caution">
    <text evidence="2">The sequence shown here is derived from an EMBL/GenBank/DDBJ whole genome shotgun (WGS) entry which is preliminary data.</text>
</comment>
<keyword evidence="3" id="KW-1185">Reference proteome</keyword>
<dbReference type="RefSeq" id="WP_188396294.1">
    <property type="nucleotide sequence ID" value="NZ_BMCG01000004.1"/>
</dbReference>
<dbReference type="Proteomes" id="UP000620266">
    <property type="component" value="Unassembled WGS sequence"/>
</dbReference>
<dbReference type="AlphaFoldDB" id="A0A8J2ULG5"/>
<feature type="compositionally biased region" description="Basic residues" evidence="1">
    <location>
        <begin position="50"/>
        <end position="66"/>
    </location>
</feature>
<reference evidence="2" key="1">
    <citation type="journal article" date="2014" name="Int. J. Syst. Evol. Microbiol.">
        <title>Complete genome sequence of Corynebacterium casei LMG S-19264T (=DSM 44701T), isolated from a smear-ripened cheese.</title>
        <authorList>
            <consortium name="US DOE Joint Genome Institute (JGI-PGF)"/>
            <person name="Walter F."/>
            <person name="Albersmeier A."/>
            <person name="Kalinowski J."/>
            <person name="Ruckert C."/>
        </authorList>
    </citation>
    <scope>NUCLEOTIDE SEQUENCE</scope>
    <source>
        <strain evidence="2">CCM 7086</strain>
    </source>
</reference>
<sequence length="66" mass="7209">MSKRNGGINDRPDESGEQGHADGNSGIDNRIGGETLPAPPDTLTSEQERQRHHHASVPDRRRKGVL</sequence>
<proteinExistence type="predicted"/>
<evidence type="ECO:0000256" key="1">
    <source>
        <dbReference type="SAM" id="MobiDB-lite"/>
    </source>
</evidence>
<protein>
    <submittedName>
        <fullName evidence="2">Uncharacterized protein</fullName>
    </submittedName>
</protein>
<feature type="region of interest" description="Disordered" evidence="1">
    <location>
        <begin position="1"/>
        <end position="66"/>
    </location>
</feature>
<gene>
    <name evidence="2" type="ORF">GCM10007205_21860</name>
</gene>
<feature type="compositionally biased region" description="Basic and acidic residues" evidence="1">
    <location>
        <begin position="10"/>
        <end position="20"/>
    </location>
</feature>
<evidence type="ECO:0000313" key="3">
    <source>
        <dbReference type="Proteomes" id="UP000620266"/>
    </source>
</evidence>
<accession>A0A8J2ULG5</accession>
<reference evidence="2" key="2">
    <citation type="submission" date="2020-09" db="EMBL/GenBank/DDBJ databases">
        <authorList>
            <person name="Sun Q."/>
            <person name="Sedlacek I."/>
        </authorList>
    </citation>
    <scope>NUCLEOTIDE SEQUENCE</scope>
    <source>
        <strain evidence="2">CCM 7086</strain>
    </source>
</reference>
<organism evidence="2 3">
    <name type="scientific">Oxalicibacterium flavum</name>
    <dbReference type="NCBI Taxonomy" id="179467"/>
    <lineage>
        <taxon>Bacteria</taxon>
        <taxon>Pseudomonadati</taxon>
        <taxon>Pseudomonadota</taxon>
        <taxon>Betaproteobacteria</taxon>
        <taxon>Burkholderiales</taxon>
        <taxon>Oxalobacteraceae</taxon>
        <taxon>Oxalicibacterium</taxon>
    </lineage>
</organism>